<dbReference type="OrthoDB" id="42365at2759"/>
<dbReference type="OMA" id="CFPYLAK"/>
<dbReference type="GeneID" id="20217997"/>
<dbReference type="InterPro" id="IPR011009">
    <property type="entry name" value="Kinase-like_dom_sf"/>
</dbReference>
<dbReference type="GO" id="GO:0005524">
    <property type="term" value="F:ATP binding"/>
    <property type="evidence" value="ECO:0007669"/>
    <property type="project" value="InterPro"/>
</dbReference>
<feature type="non-terminal residue" evidence="3">
    <location>
        <position position="540"/>
    </location>
</feature>
<proteinExistence type="inferred from homology"/>
<dbReference type="InterPro" id="IPR004147">
    <property type="entry name" value="ABC1_dom"/>
</dbReference>
<dbReference type="eggNOG" id="KOG1235">
    <property type="taxonomic scope" value="Eukaryota"/>
</dbReference>
<evidence type="ECO:0000259" key="2">
    <source>
        <dbReference type="PROSITE" id="PS50011"/>
    </source>
</evidence>
<dbReference type="PANTHER" id="PTHR10566">
    <property type="entry name" value="CHAPERONE-ACTIVITY OF BC1 COMPLEX CABC1 -RELATED"/>
    <property type="match status" value="1"/>
</dbReference>
<keyword evidence="4" id="KW-1185">Reference proteome</keyword>
<dbReference type="Pfam" id="PF03109">
    <property type="entry name" value="ABC1"/>
    <property type="match status" value="1"/>
</dbReference>
<dbReference type="CDD" id="cd05121">
    <property type="entry name" value="ABC1_ADCK3-like"/>
    <property type="match status" value="1"/>
</dbReference>
<dbReference type="PROSITE" id="PS50011">
    <property type="entry name" value="PROTEIN_KINASE_DOM"/>
    <property type="match status" value="1"/>
</dbReference>
<dbReference type="AlphaFoldDB" id="F0YG11"/>
<dbReference type="InterPro" id="IPR000719">
    <property type="entry name" value="Prot_kinase_dom"/>
</dbReference>
<organism evidence="4">
    <name type="scientific">Aureococcus anophagefferens</name>
    <name type="common">Harmful bloom alga</name>
    <dbReference type="NCBI Taxonomy" id="44056"/>
    <lineage>
        <taxon>Eukaryota</taxon>
        <taxon>Sar</taxon>
        <taxon>Stramenopiles</taxon>
        <taxon>Ochrophyta</taxon>
        <taxon>Pelagophyceae</taxon>
        <taxon>Pelagomonadales</taxon>
        <taxon>Pelagomonadaceae</taxon>
        <taxon>Aureococcus</taxon>
    </lineage>
</organism>
<dbReference type="SUPFAM" id="SSF56112">
    <property type="entry name" value="Protein kinase-like (PK-like)"/>
    <property type="match status" value="1"/>
</dbReference>
<evidence type="ECO:0000313" key="4">
    <source>
        <dbReference type="Proteomes" id="UP000002729"/>
    </source>
</evidence>
<comment type="similarity">
    <text evidence="1">Belongs to the protein kinase superfamily. ADCK protein kinase family.</text>
</comment>
<evidence type="ECO:0000313" key="3">
    <source>
        <dbReference type="EMBL" id="EGB05954.1"/>
    </source>
</evidence>
<accession>F0YG11</accession>
<name>F0YG11_AURAN</name>
<dbReference type="Proteomes" id="UP000002729">
    <property type="component" value="Unassembled WGS sequence"/>
</dbReference>
<protein>
    <recommendedName>
        <fullName evidence="2">Protein kinase domain-containing protein</fullName>
    </recommendedName>
</protein>
<reference evidence="3 4" key="1">
    <citation type="journal article" date="2011" name="Proc. Natl. Acad. Sci. U.S.A.">
        <title>Niche of harmful alga Aureococcus anophagefferens revealed through ecogenomics.</title>
        <authorList>
            <person name="Gobler C.J."/>
            <person name="Berry D.L."/>
            <person name="Dyhrman S.T."/>
            <person name="Wilhelm S.W."/>
            <person name="Salamov A."/>
            <person name="Lobanov A.V."/>
            <person name="Zhang Y."/>
            <person name="Collier J.L."/>
            <person name="Wurch L.L."/>
            <person name="Kustka A.B."/>
            <person name="Dill B.D."/>
            <person name="Shah M."/>
            <person name="VerBerkmoes N.C."/>
            <person name="Kuo A."/>
            <person name="Terry A."/>
            <person name="Pangilinan J."/>
            <person name="Lindquist E.A."/>
            <person name="Lucas S."/>
            <person name="Paulsen I.T."/>
            <person name="Hattenrath-Lehmann T.K."/>
            <person name="Talmage S.C."/>
            <person name="Walker E.A."/>
            <person name="Koch F."/>
            <person name="Burson A.M."/>
            <person name="Marcoval M.A."/>
            <person name="Tang Y.Z."/>
            <person name="Lecleir G.R."/>
            <person name="Coyne K.J."/>
            <person name="Berg G.M."/>
            <person name="Bertrand E.M."/>
            <person name="Saito M.A."/>
            <person name="Gladyshev V.N."/>
            <person name="Grigoriev I.V."/>
        </authorList>
    </citation>
    <scope>NUCLEOTIDE SEQUENCE [LARGE SCALE GENOMIC DNA]</scope>
    <source>
        <strain evidence="4">CCMP 1984</strain>
    </source>
</reference>
<feature type="non-terminal residue" evidence="3">
    <location>
        <position position="1"/>
    </location>
</feature>
<feature type="domain" description="Protein kinase" evidence="2">
    <location>
        <begin position="131"/>
        <end position="540"/>
    </location>
</feature>
<dbReference type="KEGG" id="aaf:AURANDRAFT_10394"/>
<evidence type="ECO:0000256" key="1">
    <source>
        <dbReference type="ARBA" id="ARBA00009670"/>
    </source>
</evidence>
<dbReference type="PANTHER" id="PTHR10566:SF118">
    <property type="entry name" value="PROTEIN KINASE DOMAIN-CONTAINING PROTEIN"/>
    <property type="match status" value="1"/>
</dbReference>
<dbReference type="GO" id="GO:0004672">
    <property type="term" value="F:protein kinase activity"/>
    <property type="evidence" value="ECO:0007669"/>
    <property type="project" value="InterPro"/>
</dbReference>
<dbReference type="InParanoid" id="F0YG11"/>
<dbReference type="InterPro" id="IPR050154">
    <property type="entry name" value="UbiB_kinase"/>
</dbReference>
<dbReference type="RefSeq" id="XP_009039494.1">
    <property type="nucleotide sequence ID" value="XM_009041246.1"/>
</dbReference>
<dbReference type="EMBL" id="GL833138">
    <property type="protein sequence ID" value="EGB05954.1"/>
    <property type="molecule type" value="Genomic_DNA"/>
</dbReference>
<dbReference type="Gene3D" id="1.10.510.10">
    <property type="entry name" value="Transferase(Phosphotransferase) domain 1"/>
    <property type="match status" value="1"/>
</dbReference>
<sequence length="540" mass="58657">TADVPYAEACYDAAAAESYFAARPLESLGRLLELARVSGGFVANVVLDKKLGREAATAARRSDELLDVVTRLGTTSIKVGQALSIRSDLVPAAYVAGLTQLQDSVAPFPAAEGRRIIEDELGISVDETFSFFSTEPVASASIGQVYRARLRSTGEEVALKVQRPKVLREVALDVYLLRRLAPTWAKMTESNTDLVSLVDAWGAGFIDELDYEKEAAATAAFSEAMAARGLNSVFAPEVVEDLSSKHVLTTKWVDGERLSTSDAADVPRLCGVALNAYLTMLLDTGALHCDPHPGNLLRTKDGRLCILDFGMCLEVRSDLQLSLLEFIADLSADEYERVPDDLVKLGFFDDLDSPEATKKRQALFREDWKKNQAEDAMGRTSSTTADITSKIEELQQQNANVFAIPEYFLYMSRAFATLEGIGLSSDENYAILKECFPYLAKRLLSDDSPRARGALRTLLYGADGTELKLDKLRDVATGLQTYSSSTVSVASGRGESDAGLAAARDQIVDVVFGEKGSFVQDLILREAAVGLDAKVREALN</sequence>
<gene>
    <name evidence="3" type="ORF">AURANDRAFT_10394</name>
</gene>